<feature type="region of interest" description="Disordered" evidence="2">
    <location>
        <begin position="180"/>
        <end position="205"/>
    </location>
</feature>
<reference evidence="5" key="1">
    <citation type="submission" date="2022-07" db="EMBL/GenBank/DDBJ databases">
        <title>Genome Sequence of Leucocoprinus birnbaumii.</title>
        <authorList>
            <person name="Buettner E."/>
        </authorList>
    </citation>
    <scope>NUCLEOTIDE SEQUENCE</scope>
    <source>
        <strain evidence="5">VT141</strain>
    </source>
</reference>
<dbReference type="Gene3D" id="2.30.29.30">
    <property type="entry name" value="Pleckstrin-homology domain (PH domain)/Phosphotyrosine-binding domain (PTB)"/>
    <property type="match status" value="2"/>
</dbReference>
<dbReference type="PROSITE" id="PS50003">
    <property type="entry name" value="PH_DOMAIN"/>
    <property type="match status" value="2"/>
</dbReference>
<proteinExistence type="predicted"/>
<dbReference type="PANTHER" id="PTHR46572">
    <property type="entry name" value="RHO1 GDP-GTP EXCHANGE PROTEIN 1-RELATED"/>
    <property type="match status" value="1"/>
</dbReference>
<dbReference type="SMART" id="SM00049">
    <property type="entry name" value="DEP"/>
    <property type="match status" value="2"/>
</dbReference>
<dbReference type="Proteomes" id="UP001213000">
    <property type="component" value="Unassembled WGS sequence"/>
</dbReference>
<keyword evidence="6" id="KW-1185">Reference proteome</keyword>
<evidence type="ECO:0000256" key="1">
    <source>
        <dbReference type="ARBA" id="ARBA00022553"/>
    </source>
</evidence>
<dbReference type="InterPro" id="IPR011993">
    <property type="entry name" value="PH-like_dom_sf"/>
</dbReference>
<dbReference type="SUPFAM" id="SSF48065">
    <property type="entry name" value="DBL homology domain (DH-domain)"/>
    <property type="match status" value="4"/>
</dbReference>
<keyword evidence="1" id="KW-0597">Phosphoprotein</keyword>
<dbReference type="PROSITE" id="PS50010">
    <property type="entry name" value="DH_2"/>
    <property type="match status" value="4"/>
</dbReference>
<evidence type="ECO:0000259" key="4">
    <source>
        <dbReference type="PROSITE" id="PS50010"/>
    </source>
</evidence>
<dbReference type="Pfam" id="PF15405">
    <property type="entry name" value="PH_5"/>
    <property type="match status" value="2"/>
</dbReference>
<feature type="domain" description="DH" evidence="4">
    <location>
        <begin position="213"/>
        <end position="394"/>
    </location>
</feature>
<dbReference type="PANTHER" id="PTHR46572:SF1">
    <property type="entry name" value="RHO1 GUANINE NUCLEOTIDE EXCHANGE FACTOR TUS1"/>
    <property type="match status" value="1"/>
</dbReference>
<dbReference type="SMART" id="SM00233">
    <property type="entry name" value="PH"/>
    <property type="match status" value="2"/>
</dbReference>
<feature type="domain" description="DH" evidence="4">
    <location>
        <begin position="436"/>
        <end position="626"/>
    </location>
</feature>
<sequence length="1628" mass="186805">METRNDLQQDEGGIESERNSVHDETDLLYSLVNYSLLSHIAVRLRDELPRAAYTKGSTVYPQAFTGKDVVSTIQNLIQHISTSQTSVISERSFAIQIARTLQNQSFFYEVDGDAHILEDGIKDVFMLYGEPKGSIQTIDELPTGVVTALTRCYSPSCSGADEGSQCYSFSCPRKRTPSLKERKLPISSQAPAPKPVYTSSDKRRGVLSDEETARQSLIEQMINHEELYIWDLNTVELAFIEPLRAANLPSLCESQMEEFIHEVFGNVLELRELNRRLLKALCVRQQKQGWHVVGRVGDIFIDAFVGFRSAYSKYSTHHMIAETRLNDEIRRNTTFRVFLEDCSKTIKYHPAPDLQMLLKRPNEYLQECIDMLGSLLEHTDEENPDAELLREAIQTSKLLQSLILVGTWQAAGGEGAPGKWEWHDLVPRDFTHKVFQDRNIIFEIISSEINYLNDLGNMQTLYVDPLCSAVPPIVPTERLALLIDVFRDIQELYGHHRRLLDKLFKIQRDEHPLLTSITAPILDAVLDARDSYLKYIPTVPVATFIIEDEMEKNQVFKTFIEKQARHLQARRMDMGSFIQRPIPRLLRYDLLLKTMMDRTPKDHDDLELIPRAVDVIRTLSKETERGVKESQRRVELWKYRTNLVFKQKETFVDMNLFDKDRQLIHAGTLLRRSTGILSKGAWTELFALLFDNYLVMTQPHEINGTTKYNVYKPPVPLQNLVPVSLEDLPLTEKSGRLDGFRIRKRDATQHYGDDSDATESQRQLYPMTFRDGKHDEKYTLYTESLEARIEWREHLLHTLAAFKSLPGVFTFLSSAPVTEDRAKDMGEALGTSASSEPGKNKENGSECSSYINYSLLSQIAVYLRDEVPNRTAIDKKGGSLHPRTFTGQDIVSLFQRTESNHTFSDSRSFALQIARSLQEQSLFIDVNQESTSGITLYDETQRPLMFYDEREGGSKADEGNFERSPLGVVTMLTRCYSPTCSRSGNENSCYAFSCPKRKRRSVETSLAFIPVKERKSDNLTSDSDNPAHMLKEVPQCEIDRQEIIERIIDAEEQYIMDLDLVETAFMEPLRTANPPIFPADQTIKFIDKIFGNILELRQPSRRFLEALYARRQKQRPIIRRIGDVFMNAVPEFCSAYPAYLAAHAATERMLRKELYNNEEFGAFIGKCSRGARQPGVIGSPDLKHLLDRPSEHIKQFSACLEAVLESTEEDNPDAEFLKEAVETMGGLQRFVELRTFQAAMGQGPFARWEWHSLLTWEYVNTLPQEQVRRQSIIFELIKGEMEYVRDLENIKVMYIDPLRSATPPIIPSDRLEHRLLEKFFEIQRHDHPFVNSIATPMHDAVISFHDAYVEYIANYPIAAYRIDQETVTNPAFNSFIEQQIRHEDAHRLDMKNFIYRPIPRLERYEQLLKEIMNSSPVGHEDRSTIPAVIKAISAVREAAEPGIRNAESRIQMWKYSESLTFKRGEFVDLDLLNEKRQLFHSGVLLSQSESSFGKKNWTEILVLLFDNYLVIAKFKEMDGLTRYMVYGQPIPLDSLTHINFADIPINLERHAGLLRGLRLGKKNSEQKSNARVTIAGARNTEQFAYPMSIEHVKGHVKETLTIYSQSSESRVEWRERLTAAIGLAAKGS</sequence>
<evidence type="ECO:0000313" key="6">
    <source>
        <dbReference type="Proteomes" id="UP001213000"/>
    </source>
</evidence>
<evidence type="ECO:0000259" key="3">
    <source>
        <dbReference type="PROSITE" id="PS50003"/>
    </source>
</evidence>
<evidence type="ECO:0000313" key="5">
    <source>
        <dbReference type="EMBL" id="KAJ3568277.1"/>
    </source>
</evidence>
<organism evidence="5 6">
    <name type="scientific">Leucocoprinus birnbaumii</name>
    <dbReference type="NCBI Taxonomy" id="56174"/>
    <lineage>
        <taxon>Eukaryota</taxon>
        <taxon>Fungi</taxon>
        <taxon>Dikarya</taxon>
        <taxon>Basidiomycota</taxon>
        <taxon>Agaricomycotina</taxon>
        <taxon>Agaricomycetes</taxon>
        <taxon>Agaricomycetidae</taxon>
        <taxon>Agaricales</taxon>
        <taxon>Agaricineae</taxon>
        <taxon>Agaricaceae</taxon>
        <taxon>Leucocoprinus</taxon>
    </lineage>
</organism>
<dbReference type="Gene3D" id="1.20.900.10">
    <property type="entry name" value="Dbl homology (DH) domain"/>
    <property type="match status" value="4"/>
</dbReference>
<dbReference type="Pfam" id="PF00621">
    <property type="entry name" value="RhoGEF"/>
    <property type="match status" value="4"/>
</dbReference>
<dbReference type="SUPFAM" id="SSF50729">
    <property type="entry name" value="PH domain-like"/>
    <property type="match status" value="2"/>
</dbReference>
<name>A0AAD5VS56_9AGAR</name>
<dbReference type="InterPro" id="IPR041675">
    <property type="entry name" value="PH_5"/>
</dbReference>
<accession>A0AAD5VS56</accession>
<dbReference type="InterPro" id="IPR000591">
    <property type="entry name" value="DEP_dom"/>
</dbReference>
<feature type="domain" description="PH" evidence="3">
    <location>
        <begin position="1477"/>
        <end position="1622"/>
    </location>
</feature>
<dbReference type="InterPro" id="IPR052233">
    <property type="entry name" value="Rho-type_GEFs"/>
</dbReference>
<dbReference type="GO" id="GO:0005085">
    <property type="term" value="F:guanyl-nucleotide exchange factor activity"/>
    <property type="evidence" value="ECO:0007669"/>
    <property type="project" value="InterPro"/>
</dbReference>
<dbReference type="EMBL" id="JANIEX010000355">
    <property type="protein sequence ID" value="KAJ3568277.1"/>
    <property type="molecule type" value="Genomic_DNA"/>
</dbReference>
<feature type="domain" description="DH" evidence="4">
    <location>
        <begin position="1268"/>
        <end position="1442"/>
    </location>
</feature>
<dbReference type="GO" id="GO:0035556">
    <property type="term" value="P:intracellular signal transduction"/>
    <property type="evidence" value="ECO:0007669"/>
    <property type="project" value="InterPro"/>
</dbReference>
<feature type="domain" description="PH" evidence="3">
    <location>
        <begin position="662"/>
        <end position="800"/>
    </location>
</feature>
<dbReference type="InterPro" id="IPR001849">
    <property type="entry name" value="PH_domain"/>
</dbReference>
<evidence type="ECO:0000256" key="2">
    <source>
        <dbReference type="SAM" id="MobiDB-lite"/>
    </source>
</evidence>
<dbReference type="InterPro" id="IPR035899">
    <property type="entry name" value="DBL_dom_sf"/>
</dbReference>
<comment type="caution">
    <text evidence="5">The sequence shown here is derived from an EMBL/GenBank/DDBJ whole genome shotgun (WGS) entry which is preliminary data.</text>
</comment>
<feature type="domain" description="DH" evidence="4">
    <location>
        <begin position="1039"/>
        <end position="1234"/>
    </location>
</feature>
<dbReference type="SMART" id="SM00325">
    <property type="entry name" value="RhoGEF"/>
    <property type="match status" value="4"/>
</dbReference>
<dbReference type="InterPro" id="IPR000219">
    <property type="entry name" value="DH_dom"/>
</dbReference>
<protein>
    <submittedName>
        <fullName evidence="5">Uncharacterized protein</fullName>
    </submittedName>
</protein>
<gene>
    <name evidence="5" type="ORF">NP233_g5810</name>
</gene>